<evidence type="ECO:0000313" key="1">
    <source>
        <dbReference type="EMBL" id="BDQ37388.1"/>
    </source>
</evidence>
<sequence>MHNYSLKYSCIAMGSIALLLVLSAITASALMPPGVYAKASRESKIKAIATIVDVKTVLVGERYTSKDVTFTLEYALEAGVLDTFVGKCKSVDTEPQRTNALVGGDTYYYPEVGDRVFVTIEDDGGLITSMTSMTPELDQVVREEPERLVYGVTQVGILKKDGSGVEPVLRDKKALVE</sequence>
<name>A0ABN6S4W7_9BACT</name>
<gene>
    <name evidence="1" type="ORF">SYK_17480</name>
</gene>
<accession>A0ABN6S4W7</accession>
<protein>
    <recommendedName>
        <fullName evidence="3">DUF5666 domain-containing protein</fullName>
    </recommendedName>
</protein>
<dbReference type="EMBL" id="AP026709">
    <property type="protein sequence ID" value="BDQ37388.1"/>
    <property type="molecule type" value="Genomic_DNA"/>
</dbReference>
<keyword evidence="2" id="KW-1185">Reference proteome</keyword>
<proteinExistence type="predicted"/>
<organism evidence="1 2">
    <name type="scientific">Pseudodesulfovibrio nedwellii</name>
    <dbReference type="NCBI Taxonomy" id="2973072"/>
    <lineage>
        <taxon>Bacteria</taxon>
        <taxon>Pseudomonadati</taxon>
        <taxon>Thermodesulfobacteriota</taxon>
        <taxon>Desulfovibrionia</taxon>
        <taxon>Desulfovibrionales</taxon>
        <taxon>Desulfovibrionaceae</taxon>
    </lineage>
</organism>
<reference evidence="1 2" key="1">
    <citation type="submission" date="2022-08" db="EMBL/GenBank/DDBJ databases">
        <title>Genome Sequence of the sulphate-reducing bacterium, Pseudodesulfovibrio sp. SYK.</title>
        <authorList>
            <person name="Kondo R."/>
            <person name="Kataoka T."/>
        </authorList>
    </citation>
    <scope>NUCLEOTIDE SEQUENCE [LARGE SCALE GENOMIC DNA]</scope>
    <source>
        <strain evidence="1 2">SYK</strain>
    </source>
</reference>
<evidence type="ECO:0000313" key="2">
    <source>
        <dbReference type="Proteomes" id="UP001317742"/>
    </source>
</evidence>
<evidence type="ECO:0008006" key="3">
    <source>
        <dbReference type="Google" id="ProtNLM"/>
    </source>
</evidence>
<dbReference type="Proteomes" id="UP001317742">
    <property type="component" value="Chromosome"/>
</dbReference>